<dbReference type="InterPro" id="IPR025705">
    <property type="entry name" value="Beta_hexosaminidase_sua/sub"/>
</dbReference>
<evidence type="ECO:0000256" key="1">
    <source>
        <dbReference type="ARBA" id="ARBA00001231"/>
    </source>
</evidence>
<dbReference type="RefSeq" id="WP_090626846.1">
    <property type="nucleotide sequence ID" value="NZ_FOQO01000005.1"/>
</dbReference>
<evidence type="ECO:0000313" key="10">
    <source>
        <dbReference type="Proteomes" id="UP000198670"/>
    </source>
</evidence>
<dbReference type="OrthoDB" id="9763537at2"/>
<evidence type="ECO:0000256" key="6">
    <source>
        <dbReference type="PIRSR" id="PIRSR625705-1"/>
    </source>
</evidence>
<proteinExistence type="inferred from homology"/>
<dbReference type="AlphaFoldDB" id="A0A1I3KED0"/>
<dbReference type="PANTHER" id="PTHR22600:SF57">
    <property type="entry name" value="BETA-N-ACETYLHEXOSAMINIDASE"/>
    <property type="match status" value="1"/>
</dbReference>
<dbReference type="PANTHER" id="PTHR22600">
    <property type="entry name" value="BETA-HEXOSAMINIDASE"/>
    <property type="match status" value="1"/>
</dbReference>
<dbReference type="SUPFAM" id="SSF51445">
    <property type="entry name" value="(Trans)glycosidases"/>
    <property type="match status" value="1"/>
</dbReference>
<gene>
    <name evidence="9" type="ORF">SAMN05444682_105171</name>
</gene>
<keyword evidence="10" id="KW-1185">Reference proteome</keyword>
<dbReference type="Proteomes" id="UP000198670">
    <property type="component" value="Unassembled WGS sequence"/>
</dbReference>
<dbReference type="InterPro" id="IPR015882">
    <property type="entry name" value="HEX_bac_N"/>
</dbReference>
<evidence type="ECO:0000256" key="5">
    <source>
        <dbReference type="ARBA" id="ARBA00023295"/>
    </source>
</evidence>
<dbReference type="EMBL" id="FOQO01000005">
    <property type="protein sequence ID" value="SFI70700.1"/>
    <property type="molecule type" value="Genomic_DNA"/>
</dbReference>
<protein>
    <recommendedName>
        <fullName evidence="3">beta-N-acetylhexosaminidase</fullName>
        <ecNumber evidence="3">3.2.1.52</ecNumber>
    </recommendedName>
</protein>
<dbReference type="Pfam" id="PF00728">
    <property type="entry name" value="Glyco_hydro_20"/>
    <property type="match status" value="1"/>
</dbReference>
<organism evidence="9 10">
    <name type="scientific">Parapedobacter indicus</name>
    <dbReference type="NCBI Taxonomy" id="1477437"/>
    <lineage>
        <taxon>Bacteria</taxon>
        <taxon>Pseudomonadati</taxon>
        <taxon>Bacteroidota</taxon>
        <taxon>Sphingobacteriia</taxon>
        <taxon>Sphingobacteriales</taxon>
        <taxon>Sphingobacteriaceae</taxon>
        <taxon>Parapedobacter</taxon>
    </lineage>
</organism>
<dbReference type="PRINTS" id="PR00738">
    <property type="entry name" value="GLHYDRLASE20"/>
</dbReference>
<sequence length="757" mass="88358">MKRNRCVNWSYLKRLIDVISPVLLFVLYVSFPSPARGDTPLYKAGITLIPYPQDVQLTGETFDLPNPLMITIDRDASEKDKFATSELRRQLSDRWNIRTELTTDRRRAHIVLTKRGAERKHGNQGYQLHVTSKGITVSASGEPGLFYGVQTLCQLIQSGDGASPFVQGMAIKDWPHTTHRAVHYDTKHHQDTREYVEGFIRDLAKYKINLLVWEWEDKFAYPSHPEVGAPGAFTMQEMQEITRYAQNYHVQIVPLVQGLGHVSFILKWPQYAHLREIPASNWEFDPLNEGSYELLFDLWADAMEATPGSRYIHIGSDETFELGKGPTTREKAKEIGRNGLYHLFVEKSARRLQKTGREVMVWERPMGWTRDVTTDEGVGQELPPRYKVTPHEGIVLTEAYGYETPELKYARQAKALGFQLFAYDPNAGIECLFVPYFHRKKGAMRNNPQVIEGSLEHSYDFFRSRLGENVFDGMICTSWDDSGLHNQTWMLRFITAAEFSWNARSDQSLAEFTTKYFRNYYGDDVTDMEELFSLLNEGAYFYMESFERNVWHHGEIGKTHIPDLPRTDVLEYNPYWNTEYAHRVTLANEFLGKMERALQICKNNRAADIDNKYDFEVFTSIAKLIEHTAKTYLDLSSLEHSITKAHQQRFLDLDSTLYYLDQARATVSDQLERRKEVFDYLVNVWEKTRLPKGMDTDEKKFFFQQDRARHFANRTPDLTYHIYDEQLLGLENYLDKLTAYRDFFYERIVKPEQMYLK</sequence>
<dbReference type="GO" id="GO:0030203">
    <property type="term" value="P:glycosaminoglycan metabolic process"/>
    <property type="evidence" value="ECO:0007669"/>
    <property type="project" value="TreeGrafter"/>
</dbReference>
<accession>A0A1I3KED0</accession>
<evidence type="ECO:0000259" key="7">
    <source>
        <dbReference type="Pfam" id="PF00728"/>
    </source>
</evidence>
<dbReference type="InterPro" id="IPR029018">
    <property type="entry name" value="Hex-like_dom2"/>
</dbReference>
<name>A0A1I3KED0_9SPHI</name>
<dbReference type="STRING" id="1477437.SAMN05444682_105171"/>
<feature type="domain" description="Beta-hexosaminidase bacterial type N-terminal" evidence="8">
    <location>
        <begin position="47"/>
        <end position="174"/>
    </location>
</feature>
<dbReference type="InterPro" id="IPR017853">
    <property type="entry name" value="GH"/>
</dbReference>
<dbReference type="SUPFAM" id="SSF55545">
    <property type="entry name" value="beta-N-acetylhexosaminidase-like domain"/>
    <property type="match status" value="1"/>
</dbReference>
<evidence type="ECO:0000256" key="4">
    <source>
        <dbReference type="ARBA" id="ARBA00022801"/>
    </source>
</evidence>
<keyword evidence="4 9" id="KW-0378">Hydrolase</keyword>
<evidence type="ECO:0000256" key="2">
    <source>
        <dbReference type="ARBA" id="ARBA00006285"/>
    </source>
</evidence>
<evidence type="ECO:0000259" key="8">
    <source>
        <dbReference type="Pfam" id="PF02838"/>
    </source>
</evidence>
<feature type="active site" description="Proton donor" evidence="6">
    <location>
        <position position="318"/>
    </location>
</feature>
<dbReference type="Pfam" id="PF02838">
    <property type="entry name" value="Glyco_hydro_20b"/>
    <property type="match status" value="1"/>
</dbReference>
<keyword evidence="5" id="KW-0326">Glycosidase</keyword>
<evidence type="ECO:0000313" key="9">
    <source>
        <dbReference type="EMBL" id="SFI70700.1"/>
    </source>
</evidence>
<comment type="similarity">
    <text evidence="2">Belongs to the glycosyl hydrolase 20 family.</text>
</comment>
<dbReference type="GO" id="GO:0004563">
    <property type="term" value="F:beta-N-acetylhexosaminidase activity"/>
    <property type="evidence" value="ECO:0007669"/>
    <property type="project" value="UniProtKB-EC"/>
</dbReference>
<feature type="domain" description="Glycoside hydrolase family 20 catalytic" evidence="7">
    <location>
        <begin position="179"/>
        <end position="365"/>
    </location>
</feature>
<evidence type="ECO:0000256" key="3">
    <source>
        <dbReference type="ARBA" id="ARBA00012663"/>
    </source>
</evidence>
<dbReference type="InterPro" id="IPR015883">
    <property type="entry name" value="Glyco_hydro_20_cat"/>
</dbReference>
<dbReference type="Gene3D" id="3.20.20.80">
    <property type="entry name" value="Glycosidases"/>
    <property type="match status" value="1"/>
</dbReference>
<dbReference type="Gene3D" id="3.30.379.10">
    <property type="entry name" value="Chitobiase/beta-hexosaminidase domain 2-like"/>
    <property type="match status" value="1"/>
</dbReference>
<dbReference type="GO" id="GO:0016020">
    <property type="term" value="C:membrane"/>
    <property type="evidence" value="ECO:0007669"/>
    <property type="project" value="TreeGrafter"/>
</dbReference>
<comment type="catalytic activity">
    <reaction evidence="1">
        <text>Hydrolysis of terminal non-reducing N-acetyl-D-hexosamine residues in N-acetyl-beta-D-hexosaminides.</text>
        <dbReference type="EC" id="3.2.1.52"/>
    </reaction>
</comment>
<dbReference type="EC" id="3.2.1.52" evidence="3"/>
<reference evidence="9 10" key="1">
    <citation type="submission" date="2016-10" db="EMBL/GenBank/DDBJ databases">
        <authorList>
            <person name="de Groot N.N."/>
        </authorList>
    </citation>
    <scope>NUCLEOTIDE SEQUENCE [LARGE SCALE GENOMIC DNA]</scope>
    <source>
        <strain evidence="9 10">RK1</strain>
    </source>
</reference>
<dbReference type="GO" id="GO:0005975">
    <property type="term" value="P:carbohydrate metabolic process"/>
    <property type="evidence" value="ECO:0007669"/>
    <property type="project" value="InterPro"/>
</dbReference>